<dbReference type="PANTHER" id="PTHR43745">
    <property type="entry name" value="NITROREDUCTASE MJ1384-RELATED"/>
    <property type="match status" value="1"/>
</dbReference>
<name>A0A1G2BW89_9BACT</name>
<protein>
    <recommendedName>
        <fullName evidence="1">Nitroreductase domain-containing protein</fullName>
    </recommendedName>
</protein>
<comment type="caution">
    <text evidence="2">The sequence shown here is derived from an EMBL/GenBank/DDBJ whole genome shotgun (WGS) entry which is preliminary data.</text>
</comment>
<accession>A0A1G2BW89</accession>
<dbReference type="PANTHER" id="PTHR43745:SF2">
    <property type="entry name" value="NITROREDUCTASE MJ1384-RELATED"/>
    <property type="match status" value="1"/>
</dbReference>
<dbReference type="InterPro" id="IPR052544">
    <property type="entry name" value="Bacteriocin_Proc_Enz"/>
</dbReference>
<dbReference type="STRING" id="1798553.A3H70_00800"/>
<gene>
    <name evidence="2" type="ORF">A3H70_00800</name>
</gene>
<dbReference type="Gene3D" id="3.40.109.10">
    <property type="entry name" value="NADH Oxidase"/>
    <property type="match status" value="1"/>
</dbReference>
<dbReference type="EMBL" id="MHKO01000019">
    <property type="protein sequence ID" value="OGY92580.1"/>
    <property type="molecule type" value="Genomic_DNA"/>
</dbReference>
<sequence length="243" mass="27434">MTNNIKNAELFSLFWENSKINKRTILKFAKKLDEDARTARSVSQIFYPTEDLLLSKPKDKIAQLMSERKSTRAFTNFAFSEKQLGSLFHAFRLKETTSRLLPSAGGKYPIEVYAFLFNVQGGLNKQITYYNPDSHSLSIVAKCPDWDEVKESFGLKLKGQPAVFFIFIAIPERTIDKYGERGGRFILTEAGHYAQNLALRLALEKLGGVISGALYDDEIKKLLNLQNTNALVTLGFACGNFKQ</sequence>
<evidence type="ECO:0000313" key="3">
    <source>
        <dbReference type="Proteomes" id="UP000178109"/>
    </source>
</evidence>
<evidence type="ECO:0000259" key="1">
    <source>
        <dbReference type="Pfam" id="PF00881"/>
    </source>
</evidence>
<organism evidence="2 3">
    <name type="scientific">Candidatus Komeilibacteria bacterium RIFCSPLOWO2_02_FULL_48_11</name>
    <dbReference type="NCBI Taxonomy" id="1798553"/>
    <lineage>
        <taxon>Bacteria</taxon>
        <taxon>Candidatus Komeiliibacteriota</taxon>
    </lineage>
</organism>
<dbReference type="GO" id="GO:0016491">
    <property type="term" value="F:oxidoreductase activity"/>
    <property type="evidence" value="ECO:0007669"/>
    <property type="project" value="InterPro"/>
</dbReference>
<dbReference type="Pfam" id="PF00881">
    <property type="entry name" value="Nitroreductase"/>
    <property type="match status" value="1"/>
</dbReference>
<proteinExistence type="predicted"/>
<dbReference type="InterPro" id="IPR029479">
    <property type="entry name" value="Nitroreductase"/>
</dbReference>
<evidence type="ECO:0000313" key="2">
    <source>
        <dbReference type="EMBL" id="OGY92580.1"/>
    </source>
</evidence>
<dbReference type="InterPro" id="IPR000415">
    <property type="entry name" value="Nitroreductase-like"/>
</dbReference>
<reference evidence="2 3" key="1">
    <citation type="journal article" date="2016" name="Nat. Commun.">
        <title>Thousands of microbial genomes shed light on interconnected biogeochemical processes in an aquifer system.</title>
        <authorList>
            <person name="Anantharaman K."/>
            <person name="Brown C.T."/>
            <person name="Hug L.A."/>
            <person name="Sharon I."/>
            <person name="Castelle C.J."/>
            <person name="Probst A.J."/>
            <person name="Thomas B.C."/>
            <person name="Singh A."/>
            <person name="Wilkins M.J."/>
            <person name="Karaoz U."/>
            <person name="Brodie E.L."/>
            <person name="Williams K.H."/>
            <person name="Hubbard S.S."/>
            <person name="Banfield J.F."/>
        </authorList>
    </citation>
    <scope>NUCLEOTIDE SEQUENCE [LARGE SCALE GENOMIC DNA]</scope>
</reference>
<dbReference type="AlphaFoldDB" id="A0A1G2BW89"/>
<dbReference type="Proteomes" id="UP000178109">
    <property type="component" value="Unassembled WGS sequence"/>
</dbReference>
<feature type="domain" description="Nitroreductase" evidence="1">
    <location>
        <begin position="66"/>
        <end position="238"/>
    </location>
</feature>
<dbReference type="SUPFAM" id="SSF55469">
    <property type="entry name" value="FMN-dependent nitroreductase-like"/>
    <property type="match status" value="1"/>
</dbReference>
<dbReference type="CDD" id="cd02142">
    <property type="entry name" value="McbC_SagB-like_oxidoreductase"/>
    <property type="match status" value="1"/>
</dbReference>